<gene>
    <name evidence="3" type="ORF">JI435_015700</name>
</gene>
<feature type="region of interest" description="Disordered" evidence="1">
    <location>
        <begin position="373"/>
        <end position="403"/>
    </location>
</feature>
<reference evidence="4" key="1">
    <citation type="journal article" date="2021" name="BMC Genomics">
        <title>Chromosome-level genome assembly and manually-curated proteome of model necrotroph Parastagonospora nodorum Sn15 reveals a genome-wide trove of candidate effector homologs, and redundancy of virulence-related functions within an accessory chromosome.</title>
        <authorList>
            <person name="Bertazzoni S."/>
            <person name="Jones D.A.B."/>
            <person name="Phan H.T."/>
            <person name="Tan K.-C."/>
            <person name="Hane J.K."/>
        </authorList>
    </citation>
    <scope>NUCLEOTIDE SEQUENCE [LARGE SCALE GENOMIC DNA]</scope>
    <source>
        <strain evidence="4">SN15 / ATCC MYA-4574 / FGSC 10173)</strain>
    </source>
</reference>
<evidence type="ECO:0000313" key="4">
    <source>
        <dbReference type="Proteomes" id="UP000663193"/>
    </source>
</evidence>
<dbReference type="InterPro" id="IPR002575">
    <property type="entry name" value="Aminoglycoside_PTrfase"/>
</dbReference>
<dbReference type="Gene3D" id="3.90.1200.10">
    <property type="match status" value="1"/>
</dbReference>
<evidence type="ECO:0000256" key="1">
    <source>
        <dbReference type="SAM" id="MobiDB-lite"/>
    </source>
</evidence>
<dbReference type="PANTHER" id="PTHR21310">
    <property type="entry name" value="AMINOGLYCOSIDE PHOSPHOTRANSFERASE-RELATED-RELATED"/>
    <property type="match status" value="1"/>
</dbReference>
<organism evidence="3 4">
    <name type="scientific">Phaeosphaeria nodorum (strain SN15 / ATCC MYA-4574 / FGSC 10173)</name>
    <name type="common">Glume blotch fungus</name>
    <name type="synonym">Parastagonospora nodorum</name>
    <dbReference type="NCBI Taxonomy" id="321614"/>
    <lineage>
        <taxon>Eukaryota</taxon>
        <taxon>Fungi</taxon>
        <taxon>Dikarya</taxon>
        <taxon>Ascomycota</taxon>
        <taxon>Pezizomycotina</taxon>
        <taxon>Dothideomycetes</taxon>
        <taxon>Pleosporomycetidae</taxon>
        <taxon>Pleosporales</taxon>
        <taxon>Pleosporineae</taxon>
        <taxon>Phaeosphaeriaceae</taxon>
        <taxon>Parastagonospora</taxon>
    </lineage>
</organism>
<dbReference type="Pfam" id="PF01636">
    <property type="entry name" value="APH"/>
    <property type="match status" value="1"/>
</dbReference>
<name>A0A7U2F0T1_PHANO</name>
<dbReference type="VEuPathDB" id="FungiDB:JI435_015700"/>
<dbReference type="SUPFAM" id="SSF56112">
    <property type="entry name" value="Protein kinase-like (PK-like)"/>
    <property type="match status" value="1"/>
</dbReference>
<keyword evidence="4" id="KW-1185">Reference proteome</keyword>
<dbReference type="OrthoDB" id="2906425at2759"/>
<proteinExistence type="predicted"/>
<protein>
    <recommendedName>
        <fullName evidence="2">Aminoglycoside phosphotransferase domain-containing protein</fullName>
    </recommendedName>
</protein>
<dbReference type="InterPro" id="IPR051678">
    <property type="entry name" value="AGP_Transferase"/>
</dbReference>
<feature type="domain" description="Aminoglycoside phosphotransferase" evidence="2">
    <location>
        <begin position="92"/>
        <end position="304"/>
    </location>
</feature>
<accession>A0A7U2F0T1</accession>
<dbReference type="AlphaFoldDB" id="A0A7U2F0T1"/>
<evidence type="ECO:0000313" key="3">
    <source>
        <dbReference type="EMBL" id="QRC96669.1"/>
    </source>
</evidence>
<dbReference type="Proteomes" id="UP000663193">
    <property type="component" value="Chromosome 6"/>
</dbReference>
<evidence type="ECO:0000259" key="2">
    <source>
        <dbReference type="Pfam" id="PF01636"/>
    </source>
</evidence>
<dbReference type="PANTHER" id="PTHR21310:SF55">
    <property type="entry name" value="AMINOGLYCOSIDE PHOSPHOTRANSFERASE DOMAIN-CONTAINING PROTEIN"/>
    <property type="match status" value="1"/>
</dbReference>
<dbReference type="EMBL" id="CP069028">
    <property type="protein sequence ID" value="QRC96669.1"/>
    <property type="molecule type" value="Genomic_DNA"/>
</dbReference>
<dbReference type="InterPro" id="IPR011009">
    <property type="entry name" value="Kinase-like_dom_sf"/>
</dbReference>
<sequence>MAYELDFSPENLIPDMLYKPIDEVVSAEEREKLGGLTVTWARDQKKTLCRSCGWTVYNEMCSSYLSRLHIEGVRNNNGMWSMGNDWIVWDRPGAECRNDYMTHEFLQKQGVKHIPLVKRMVEFKDEDGGFNFVVMSRARGVRLESVWPTLSTEEKNSYAQQVIAALREMRQFTAEFPQRVDGSPIFDNVIGHCESRKMCRDIGKTTDEWFNNIDEELREGISRKFETSDEIVIEAKLQELKQNFPDGAPYVLTHADLNLNNILVHDGKIVAIIDWEFAGYYPWWVETYMSYRRTVSRNGIELFKIVWDELDIDDKAIYDKVNPVIHAWRCSPVRHTGNTHYWQRPVFCKCQPYGGILRKNAIDSEERHFVDYNNRNQYGQPPYRSEKGVDYAGKNQDLEPKEG</sequence>